<dbReference type="Proteomes" id="UP001428817">
    <property type="component" value="Unassembled WGS sequence"/>
</dbReference>
<sequence>MRILMVQDVGEMSGVLASRLWARGHSLVHGSLEIDTPAMHRKDDAVVLNLELPNRRWLDTLRQFRRVSQVPVLVWAARGDDYPGVRWLHGGADDYVRKPAQVQELVTRIETLRRAPRVDGGAPPGRVRAMGASINLEARTVEVNGVHPELTRTEFGILAVLARHVGRPVSRQQIVAEVWSGKVRPTSRALDAHMNNLRKKLALPGLIATLYGYGYRLGAS</sequence>
<evidence type="ECO:0000259" key="4">
    <source>
        <dbReference type="PROSITE" id="PS50110"/>
    </source>
</evidence>
<dbReference type="InterPro" id="IPR036388">
    <property type="entry name" value="WH-like_DNA-bd_sf"/>
</dbReference>
<evidence type="ECO:0000256" key="1">
    <source>
        <dbReference type="ARBA" id="ARBA00023125"/>
    </source>
</evidence>
<proteinExistence type="predicted"/>
<organism evidence="6 7">
    <name type="scientific">Pseudonocardia eucalypti</name>
    <dbReference type="NCBI Taxonomy" id="648755"/>
    <lineage>
        <taxon>Bacteria</taxon>
        <taxon>Bacillati</taxon>
        <taxon>Actinomycetota</taxon>
        <taxon>Actinomycetes</taxon>
        <taxon>Pseudonocardiales</taxon>
        <taxon>Pseudonocardiaceae</taxon>
        <taxon>Pseudonocardia</taxon>
    </lineage>
</organism>
<dbReference type="InterPro" id="IPR039420">
    <property type="entry name" value="WalR-like"/>
</dbReference>
<protein>
    <submittedName>
        <fullName evidence="6">Response regulator transcription factor</fullName>
    </submittedName>
</protein>
<dbReference type="SMART" id="SM00448">
    <property type="entry name" value="REC"/>
    <property type="match status" value="1"/>
</dbReference>
<dbReference type="InterPro" id="IPR016032">
    <property type="entry name" value="Sig_transdc_resp-reg_C-effctor"/>
</dbReference>
<dbReference type="Gene3D" id="3.40.50.2300">
    <property type="match status" value="1"/>
</dbReference>
<evidence type="ECO:0000256" key="2">
    <source>
        <dbReference type="PROSITE-ProRule" id="PRU00169"/>
    </source>
</evidence>
<name>A0ABP9RDQ2_9PSEU</name>
<dbReference type="PROSITE" id="PS50110">
    <property type="entry name" value="RESPONSE_REGULATORY"/>
    <property type="match status" value="1"/>
</dbReference>
<dbReference type="Gene3D" id="1.10.10.10">
    <property type="entry name" value="Winged helix-like DNA-binding domain superfamily/Winged helix DNA-binding domain"/>
    <property type="match status" value="1"/>
</dbReference>
<dbReference type="PROSITE" id="PS51755">
    <property type="entry name" value="OMPR_PHOB"/>
    <property type="match status" value="1"/>
</dbReference>
<dbReference type="InterPro" id="IPR001789">
    <property type="entry name" value="Sig_transdc_resp-reg_receiver"/>
</dbReference>
<keyword evidence="1 3" id="KW-0238">DNA-binding</keyword>
<dbReference type="Pfam" id="PF00072">
    <property type="entry name" value="Response_reg"/>
    <property type="match status" value="1"/>
</dbReference>
<dbReference type="SUPFAM" id="SSF46894">
    <property type="entry name" value="C-terminal effector domain of the bipartite response regulators"/>
    <property type="match status" value="1"/>
</dbReference>
<reference evidence="7" key="1">
    <citation type="journal article" date="2019" name="Int. J. Syst. Evol. Microbiol.">
        <title>The Global Catalogue of Microorganisms (GCM) 10K type strain sequencing project: providing services to taxonomists for standard genome sequencing and annotation.</title>
        <authorList>
            <consortium name="The Broad Institute Genomics Platform"/>
            <consortium name="The Broad Institute Genome Sequencing Center for Infectious Disease"/>
            <person name="Wu L."/>
            <person name="Ma J."/>
        </authorList>
    </citation>
    <scope>NUCLEOTIDE SEQUENCE [LARGE SCALE GENOMIC DNA]</scope>
    <source>
        <strain evidence="7">JCM 18303</strain>
    </source>
</reference>
<dbReference type="EMBL" id="BAABJP010000064">
    <property type="protein sequence ID" value="GAA5175352.1"/>
    <property type="molecule type" value="Genomic_DNA"/>
</dbReference>
<accession>A0ABP9RDQ2</accession>
<comment type="caution">
    <text evidence="6">The sequence shown here is derived from an EMBL/GenBank/DDBJ whole genome shotgun (WGS) entry which is preliminary data.</text>
</comment>
<feature type="domain" description="OmpR/PhoB-type" evidence="5">
    <location>
        <begin position="124"/>
        <end position="219"/>
    </location>
</feature>
<comment type="caution">
    <text evidence="2">Lacks conserved residue(s) required for the propagation of feature annotation.</text>
</comment>
<dbReference type="PANTHER" id="PTHR48111">
    <property type="entry name" value="REGULATOR OF RPOS"/>
    <property type="match status" value="1"/>
</dbReference>
<evidence type="ECO:0000259" key="5">
    <source>
        <dbReference type="PROSITE" id="PS51755"/>
    </source>
</evidence>
<dbReference type="CDD" id="cd00383">
    <property type="entry name" value="trans_reg_C"/>
    <property type="match status" value="1"/>
</dbReference>
<dbReference type="InterPro" id="IPR001867">
    <property type="entry name" value="OmpR/PhoB-type_DNA-bd"/>
</dbReference>
<dbReference type="SMART" id="SM00862">
    <property type="entry name" value="Trans_reg_C"/>
    <property type="match status" value="1"/>
</dbReference>
<evidence type="ECO:0000313" key="7">
    <source>
        <dbReference type="Proteomes" id="UP001428817"/>
    </source>
</evidence>
<keyword evidence="7" id="KW-1185">Reference proteome</keyword>
<dbReference type="PANTHER" id="PTHR48111:SF36">
    <property type="entry name" value="TRANSCRIPTIONAL REGULATORY PROTEIN CUTR"/>
    <property type="match status" value="1"/>
</dbReference>
<gene>
    <name evidence="6" type="ORF">GCM10023321_81280</name>
</gene>
<evidence type="ECO:0000313" key="6">
    <source>
        <dbReference type="EMBL" id="GAA5175352.1"/>
    </source>
</evidence>
<dbReference type="InterPro" id="IPR011006">
    <property type="entry name" value="CheY-like_superfamily"/>
</dbReference>
<feature type="domain" description="Response regulatory" evidence="4">
    <location>
        <begin position="2"/>
        <end position="113"/>
    </location>
</feature>
<feature type="DNA-binding region" description="OmpR/PhoB-type" evidence="3">
    <location>
        <begin position="124"/>
        <end position="219"/>
    </location>
</feature>
<dbReference type="Pfam" id="PF00486">
    <property type="entry name" value="Trans_reg_C"/>
    <property type="match status" value="1"/>
</dbReference>
<evidence type="ECO:0000256" key="3">
    <source>
        <dbReference type="PROSITE-ProRule" id="PRU01091"/>
    </source>
</evidence>
<dbReference type="SUPFAM" id="SSF52172">
    <property type="entry name" value="CheY-like"/>
    <property type="match status" value="1"/>
</dbReference>